<comment type="similarity">
    <text evidence="2">Belongs to the peptidase C19 family.</text>
</comment>
<dbReference type="PANTHER" id="PTHR24006">
    <property type="entry name" value="UBIQUITIN CARBOXYL-TERMINAL HYDROLASE"/>
    <property type="match status" value="1"/>
</dbReference>
<gene>
    <name evidence="10" type="ORF">M501DRAFT_950300</name>
</gene>
<feature type="compositionally biased region" description="Basic and acidic residues" evidence="8">
    <location>
        <begin position="762"/>
        <end position="775"/>
    </location>
</feature>
<protein>
    <recommendedName>
        <fullName evidence="3">ubiquitinyl hydrolase 1</fullName>
        <ecNumber evidence="3">3.4.19.12</ecNumber>
    </recommendedName>
</protein>
<reference evidence="10" key="1">
    <citation type="journal article" date="2020" name="Stud. Mycol.">
        <title>101 Dothideomycetes genomes: a test case for predicting lifestyles and emergence of pathogens.</title>
        <authorList>
            <person name="Haridas S."/>
            <person name="Albert R."/>
            <person name="Binder M."/>
            <person name="Bloem J."/>
            <person name="Labutti K."/>
            <person name="Salamov A."/>
            <person name="Andreopoulos B."/>
            <person name="Baker S."/>
            <person name="Barry K."/>
            <person name="Bills G."/>
            <person name="Bluhm B."/>
            <person name="Cannon C."/>
            <person name="Castanera R."/>
            <person name="Culley D."/>
            <person name="Daum C."/>
            <person name="Ezra D."/>
            <person name="Gonzalez J."/>
            <person name="Henrissat B."/>
            <person name="Kuo A."/>
            <person name="Liang C."/>
            <person name="Lipzen A."/>
            <person name="Lutzoni F."/>
            <person name="Magnuson J."/>
            <person name="Mondo S."/>
            <person name="Nolan M."/>
            <person name="Ohm R."/>
            <person name="Pangilinan J."/>
            <person name="Park H.-J."/>
            <person name="Ramirez L."/>
            <person name="Alfaro M."/>
            <person name="Sun H."/>
            <person name="Tritt A."/>
            <person name="Yoshinaga Y."/>
            <person name="Zwiers L.-H."/>
            <person name="Turgeon B."/>
            <person name="Goodwin S."/>
            <person name="Spatafora J."/>
            <person name="Crous P."/>
            <person name="Grigoriev I."/>
        </authorList>
    </citation>
    <scope>NUCLEOTIDE SEQUENCE</scope>
    <source>
        <strain evidence="10">CBS 101060</strain>
    </source>
</reference>
<dbReference type="InterPro" id="IPR050164">
    <property type="entry name" value="Peptidase_C19"/>
</dbReference>
<dbReference type="Pfam" id="PF00443">
    <property type="entry name" value="UCH"/>
    <property type="match status" value="1"/>
</dbReference>
<keyword evidence="5" id="KW-0833">Ubl conjugation pathway</keyword>
<evidence type="ECO:0000256" key="5">
    <source>
        <dbReference type="ARBA" id="ARBA00022786"/>
    </source>
</evidence>
<feature type="region of interest" description="Disordered" evidence="8">
    <location>
        <begin position="1"/>
        <end position="24"/>
    </location>
</feature>
<proteinExistence type="inferred from homology"/>
<dbReference type="GO" id="GO:0004843">
    <property type="term" value="F:cysteine-type deubiquitinase activity"/>
    <property type="evidence" value="ECO:0007669"/>
    <property type="project" value="UniProtKB-EC"/>
</dbReference>
<evidence type="ECO:0000256" key="6">
    <source>
        <dbReference type="ARBA" id="ARBA00022801"/>
    </source>
</evidence>
<evidence type="ECO:0000256" key="8">
    <source>
        <dbReference type="SAM" id="MobiDB-lite"/>
    </source>
</evidence>
<feature type="domain" description="USP" evidence="9">
    <location>
        <begin position="111"/>
        <end position="537"/>
    </location>
</feature>
<feature type="compositionally biased region" description="Polar residues" evidence="8">
    <location>
        <begin position="616"/>
        <end position="643"/>
    </location>
</feature>
<dbReference type="InterPro" id="IPR001394">
    <property type="entry name" value="Peptidase_C19_UCH"/>
</dbReference>
<dbReference type="OrthoDB" id="6287070at2759"/>
<evidence type="ECO:0000256" key="4">
    <source>
        <dbReference type="ARBA" id="ARBA00022670"/>
    </source>
</evidence>
<dbReference type="GO" id="GO:0005634">
    <property type="term" value="C:nucleus"/>
    <property type="evidence" value="ECO:0007669"/>
    <property type="project" value="UniProtKB-SubCell"/>
</dbReference>
<feature type="compositionally biased region" description="Polar residues" evidence="8">
    <location>
        <begin position="546"/>
        <end position="567"/>
    </location>
</feature>
<evidence type="ECO:0000313" key="10">
    <source>
        <dbReference type="EMBL" id="KAF2841591.1"/>
    </source>
</evidence>
<evidence type="ECO:0000313" key="11">
    <source>
        <dbReference type="Proteomes" id="UP000799429"/>
    </source>
</evidence>
<name>A0A9P4SEY2_9PEZI</name>
<organism evidence="10 11">
    <name type="scientific">Patellaria atrata CBS 101060</name>
    <dbReference type="NCBI Taxonomy" id="1346257"/>
    <lineage>
        <taxon>Eukaryota</taxon>
        <taxon>Fungi</taxon>
        <taxon>Dikarya</taxon>
        <taxon>Ascomycota</taxon>
        <taxon>Pezizomycotina</taxon>
        <taxon>Dothideomycetes</taxon>
        <taxon>Dothideomycetes incertae sedis</taxon>
        <taxon>Patellariales</taxon>
        <taxon>Patellariaceae</taxon>
        <taxon>Patellaria</taxon>
    </lineage>
</organism>
<evidence type="ECO:0000259" key="9">
    <source>
        <dbReference type="PROSITE" id="PS50235"/>
    </source>
</evidence>
<feature type="compositionally biased region" description="Low complexity" evidence="8">
    <location>
        <begin position="568"/>
        <end position="579"/>
    </location>
</feature>
<dbReference type="PANTHER" id="PTHR24006:SF722">
    <property type="entry name" value="UBIQUITIN CARBOXYL-TERMINAL HYDROLASE 48"/>
    <property type="match status" value="1"/>
</dbReference>
<dbReference type="SUPFAM" id="SSF54001">
    <property type="entry name" value="Cysteine proteinases"/>
    <property type="match status" value="1"/>
</dbReference>
<keyword evidence="11" id="KW-1185">Reference proteome</keyword>
<feature type="region of interest" description="Disordered" evidence="8">
    <location>
        <begin position="544"/>
        <end position="790"/>
    </location>
</feature>
<dbReference type="PROSITE" id="PS50235">
    <property type="entry name" value="USP_3"/>
    <property type="match status" value="1"/>
</dbReference>
<dbReference type="Gene3D" id="3.90.70.10">
    <property type="entry name" value="Cysteine proteinases"/>
    <property type="match status" value="2"/>
</dbReference>
<dbReference type="AlphaFoldDB" id="A0A9P4SEY2"/>
<dbReference type="InterPro" id="IPR028889">
    <property type="entry name" value="USP"/>
</dbReference>
<accession>A0A9P4SEY2</accession>
<evidence type="ECO:0000256" key="2">
    <source>
        <dbReference type="ARBA" id="ARBA00009085"/>
    </source>
</evidence>
<dbReference type="GO" id="GO:0016579">
    <property type="term" value="P:protein deubiquitination"/>
    <property type="evidence" value="ECO:0007669"/>
    <property type="project" value="InterPro"/>
</dbReference>
<dbReference type="EMBL" id="MU006091">
    <property type="protein sequence ID" value="KAF2841591.1"/>
    <property type="molecule type" value="Genomic_DNA"/>
</dbReference>
<sequence length="790" mass="87649">MSGMSRFLSRRDKNHKRNRSKPRNVSTDLYDIFIPEEVKKKTDKEEEKKIKAANARLTALGITHFKDEHIAYALRFNGTQGKSTGAVDLLILFQDSVEGIIREYDPKVILLGAENRGNVTCYLDALLFAMFARLDSFEAILFDNFPDEPRKRLAALLRLWVNLERTGRLIPVDIVKHIQEALSSCGWEDAEMLHQQDVSEAFTFITGTLELPLLTLKMDIYHTGKEDAADDHKFVNERLLEVAIPAEPSEGNDMIKLEDCLETYFNNKIEVKRYLARRNTMQHAGPVDKAKNSSIYVETVEVPMTPDSPSALTPIGTPISTHRPLTGRTRADSIFSQRHVLTDEKRSMDNVSIMSGRTRANSLRREVLMPAWQFFSLIPWYTDNAPTNDLQVAAHFTETRPMLGICLKRYSMLPDGTSKKNNAYIDIPLEIGLPHFISDEQMKEDGPIYGNFKLSLQSVVCHRGNSTNSGHYIALVRCPIAGTNHGPVADDSGRSPLSASNESWMRLDDLAKERVVYVNIYDAMKEESPYLLFYQVQPIDWDPDKQSTASADGTVDSISANPSKNDLASTTTSTATSKTDVTLVGTPESPTENPSSEMLIMIDQPSCDPSPVPDSKTCSGNNSIDFSRLSLDQQRNSRSSISAASGIDGDRRTSVTFDDQSLLSSVQNDPTTPAEETSPGLIPNSRRSSKSGPSGKKSRPASGETGHGFSIAKLGGMISRDRLTTGDTSTPEVHVSGVHSTDNKEKEKATGLGRSKSKKVKERLGGRSHGKEKEAHHHHHKAPDRECVLM</sequence>
<feature type="compositionally biased region" description="Basic residues" evidence="8">
    <location>
        <begin position="12"/>
        <end position="22"/>
    </location>
</feature>
<feature type="compositionally biased region" description="Polar residues" evidence="8">
    <location>
        <begin position="654"/>
        <end position="675"/>
    </location>
</feature>
<keyword evidence="6" id="KW-0378">Hydrolase</keyword>
<evidence type="ECO:0000256" key="1">
    <source>
        <dbReference type="ARBA" id="ARBA00000707"/>
    </source>
</evidence>
<dbReference type="Proteomes" id="UP000799429">
    <property type="component" value="Unassembled WGS sequence"/>
</dbReference>
<dbReference type="GO" id="GO:0005829">
    <property type="term" value="C:cytosol"/>
    <property type="evidence" value="ECO:0007669"/>
    <property type="project" value="TreeGrafter"/>
</dbReference>
<comment type="caution">
    <text evidence="10">The sequence shown here is derived from an EMBL/GenBank/DDBJ whole genome shotgun (WGS) entry which is preliminary data.</text>
</comment>
<feature type="compositionally biased region" description="Low complexity" evidence="8">
    <location>
        <begin position="683"/>
        <end position="703"/>
    </location>
</feature>
<keyword evidence="7" id="KW-0788">Thiol protease</keyword>
<comment type="catalytic activity">
    <reaction evidence="1">
        <text>Thiol-dependent hydrolysis of ester, thioester, amide, peptide and isopeptide bonds formed by the C-terminal Gly of ubiquitin (a 76-residue protein attached to proteins as an intracellular targeting signal).</text>
        <dbReference type="EC" id="3.4.19.12"/>
    </reaction>
</comment>
<evidence type="ECO:0000256" key="3">
    <source>
        <dbReference type="ARBA" id="ARBA00012759"/>
    </source>
</evidence>
<dbReference type="InterPro" id="IPR038765">
    <property type="entry name" value="Papain-like_cys_pep_sf"/>
</dbReference>
<feature type="region of interest" description="Disordered" evidence="8">
    <location>
        <begin position="307"/>
        <end position="326"/>
    </location>
</feature>
<keyword evidence="4" id="KW-0645">Protease</keyword>
<dbReference type="EC" id="3.4.19.12" evidence="3"/>
<dbReference type="GO" id="GO:0006508">
    <property type="term" value="P:proteolysis"/>
    <property type="evidence" value="ECO:0007669"/>
    <property type="project" value="UniProtKB-KW"/>
</dbReference>
<evidence type="ECO:0000256" key="7">
    <source>
        <dbReference type="ARBA" id="ARBA00022807"/>
    </source>
</evidence>